<evidence type="ECO:0000256" key="5">
    <source>
        <dbReference type="ARBA" id="ARBA00022989"/>
    </source>
</evidence>
<dbReference type="OrthoDB" id="2080990at2"/>
<dbReference type="InterPro" id="IPR008915">
    <property type="entry name" value="Peptidase_M50"/>
</dbReference>
<dbReference type="GO" id="GO:0008233">
    <property type="term" value="F:peptidase activity"/>
    <property type="evidence" value="ECO:0007669"/>
    <property type="project" value="UniProtKB-KW"/>
</dbReference>
<keyword evidence="4" id="KW-0812">Transmembrane</keyword>
<sequence length="144" mass="15954">MNDLLMVILVISPLSLLLHETGHTLAANVFTKACVKLHLGIGPRLFTWKHARGEVAINAIYFAGGMTISPQPEKAYSKVVIALAGPFVNLCVAALTPFLPLQPSMIAWILFFNLWLGITNLIPFKFFGKHSDGWTVMKVIFHRP</sequence>
<accession>A0A0J6D0E6</accession>
<gene>
    <name evidence="7" type="ORF">AB986_05945</name>
</gene>
<dbReference type="RefSeq" id="WP_048309945.1">
    <property type="nucleotide sequence ID" value="NZ_CP119526.1"/>
</dbReference>
<proteinExistence type="inferred from homology"/>
<evidence type="ECO:0000256" key="6">
    <source>
        <dbReference type="ARBA" id="ARBA00023136"/>
    </source>
</evidence>
<evidence type="ECO:0000313" key="8">
    <source>
        <dbReference type="Proteomes" id="UP000035996"/>
    </source>
</evidence>
<evidence type="ECO:0000256" key="3">
    <source>
        <dbReference type="ARBA" id="ARBA00007931"/>
    </source>
</evidence>
<name>A0A0J6D0E6_9BACL</name>
<dbReference type="STRING" id="157733.AB986_05945"/>
<keyword evidence="8" id="KW-1185">Reference proteome</keyword>
<evidence type="ECO:0000313" key="7">
    <source>
        <dbReference type="EMBL" id="KMM38805.1"/>
    </source>
</evidence>
<evidence type="ECO:0000256" key="1">
    <source>
        <dbReference type="ARBA" id="ARBA00001947"/>
    </source>
</evidence>
<reference evidence="7" key="1">
    <citation type="submission" date="2015-06" db="EMBL/GenBank/DDBJ databases">
        <authorList>
            <person name="Liu B."/>
            <person name="Wang J."/>
            <person name="Zhu Y."/>
            <person name="Liu G."/>
            <person name="Chen Q."/>
            <person name="Zheng C."/>
            <person name="Che J."/>
            <person name="Ge C."/>
            <person name="Shi H."/>
            <person name="Pan Z."/>
            <person name="Liu X."/>
        </authorList>
    </citation>
    <scope>NUCLEOTIDE SEQUENCE [LARGE SCALE GENOMIC DNA]</scope>
    <source>
        <strain evidence="7">DSM 16346</strain>
    </source>
</reference>
<protein>
    <submittedName>
        <fullName evidence="7">Uncharacterized protein</fullName>
    </submittedName>
</protein>
<comment type="caution">
    <text evidence="7">The sequence shown here is derived from an EMBL/GenBank/DDBJ whole genome shotgun (WGS) entry which is preliminary data.</text>
</comment>
<keyword evidence="5" id="KW-1133">Transmembrane helix</keyword>
<dbReference type="AlphaFoldDB" id="A0A0J6D0E6"/>
<keyword evidence="6" id="KW-0472">Membrane</keyword>
<dbReference type="GO" id="GO:0016020">
    <property type="term" value="C:membrane"/>
    <property type="evidence" value="ECO:0007669"/>
    <property type="project" value="UniProtKB-SubCell"/>
</dbReference>
<evidence type="ECO:0000256" key="2">
    <source>
        <dbReference type="ARBA" id="ARBA00004141"/>
    </source>
</evidence>
<dbReference type="EMBL" id="LELK01000001">
    <property type="protein sequence ID" value="KMM38805.1"/>
    <property type="molecule type" value="Genomic_DNA"/>
</dbReference>
<comment type="subcellular location">
    <subcellularLocation>
        <location evidence="2">Membrane</location>
        <topology evidence="2">Multi-pass membrane protein</topology>
    </subcellularLocation>
</comment>
<comment type="cofactor">
    <cofactor evidence="1">
        <name>Zn(2+)</name>
        <dbReference type="ChEBI" id="CHEBI:29105"/>
    </cofactor>
</comment>
<evidence type="ECO:0000256" key="4">
    <source>
        <dbReference type="ARBA" id="ARBA00022692"/>
    </source>
</evidence>
<organism evidence="7 8">
    <name type="scientific">Guptibacillus hwajinpoensis</name>
    <dbReference type="NCBI Taxonomy" id="208199"/>
    <lineage>
        <taxon>Bacteria</taxon>
        <taxon>Bacillati</taxon>
        <taxon>Bacillota</taxon>
        <taxon>Bacilli</taxon>
        <taxon>Bacillales</taxon>
        <taxon>Guptibacillaceae</taxon>
        <taxon>Guptibacillus</taxon>
    </lineage>
</organism>
<comment type="similarity">
    <text evidence="3">Belongs to the peptidase M50B family.</text>
</comment>
<dbReference type="Proteomes" id="UP000035996">
    <property type="component" value="Unassembled WGS sequence"/>
</dbReference>
<dbReference type="GeneID" id="301328399"/>
<dbReference type="Pfam" id="PF02163">
    <property type="entry name" value="Peptidase_M50"/>
    <property type="match status" value="1"/>
</dbReference>
<dbReference type="GO" id="GO:0006508">
    <property type="term" value="P:proteolysis"/>
    <property type="evidence" value="ECO:0007669"/>
    <property type="project" value="UniProtKB-KW"/>
</dbReference>